<dbReference type="EMBL" id="BAAAZR010000035">
    <property type="protein sequence ID" value="GAA3833770.1"/>
    <property type="molecule type" value="Genomic_DNA"/>
</dbReference>
<comment type="caution">
    <text evidence="1">The sequence shown here is derived from an EMBL/GenBank/DDBJ whole genome shotgun (WGS) entry which is preliminary data.</text>
</comment>
<reference evidence="2" key="1">
    <citation type="journal article" date="2019" name="Int. J. Syst. Evol. Microbiol.">
        <title>The Global Catalogue of Microorganisms (GCM) 10K type strain sequencing project: providing services to taxonomists for standard genome sequencing and annotation.</title>
        <authorList>
            <consortium name="The Broad Institute Genomics Platform"/>
            <consortium name="The Broad Institute Genome Sequencing Center for Infectious Disease"/>
            <person name="Wu L."/>
            <person name="Ma J."/>
        </authorList>
    </citation>
    <scope>NUCLEOTIDE SEQUENCE [LARGE SCALE GENOMIC DNA]</scope>
    <source>
        <strain evidence="2">JCM 16908</strain>
    </source>
</reference>
<organism evidence="1 2">
    <name type="scientific">Sphaerisporangium flaviroseum</name>
    <dbReference type="NCBI Taxonomy" id="509199"/>
    <lineage>
        <taxon>Bacteria</taxon>
        <taxon>Bacillati</taxon>
        <taxon>Actinomycetota</taxon>
        <taxon>Actinomycetes</taxon>
        <taxon>Streptosporangiales</taxon>
        <taxon>Streptosporangiaceae</taxon>
        <taxon>Sphaerisporangium</taxon>
    </lineage>
</organism>
<accession>A0ABP7J3E2</accession>
<protein>
    <submittedName>
        <fullName evidence="1">Uncharacterized protein</fullName>
    </submittedName>
</protein>
<name>A0ABP7J3E2_9ACTN</name>
<proteinExistence type="predicted"/>
<evidence type="ECO:0000313" key="1">
    <source>
        <dbReference type="EMBL" id="GAA3833770.1"/>
    </source>
</evidence>
<gene>
    <name evidence="1" type="ORF">GCM10022226_63920</name>
</gene>
<sequence>MRAGLGRLRAEFPHHGFLVINHGWYAVRGRGAIIVSSGPEELRRALAHAASHTG</sequence>
<dbReference type="Proteomes" id="UP001500888">
    <property type="component" value="Unassembled WGS sequence"/>
</dbReference>
<keyword evidence="2" id="KW-1185">Reference proteome</keyword>
<evidence type="ECO:0000313" key="2">
    <source>
        <dbReference type="Proteomes" id="UP001500888"/>
    </source>
</evidence>